<feature type="coiled-coil region" evidence="1">
    <location>
        <begin position="259"/>
        <end position="293"/>
    </location>
</feature>
<proteinExistence type="predicted"/>
<keyword evidence="4" id="KW-1185">Reference proteome</keyword>
<feature type="compositionally biased region" description="Low complexity" evidence="2">
    <location>
        <begin position="332"/>
        <end position="345"/>
    </location>
</feature>
<dbReference type="EMBL" id="MU839827">
    <property type="protein sequence ID" value="KAK1761335.1"/>
    <property type="molecule type" value="Genomic_DNA"/>
</dbReference>
<gene>
    <name evidence="3" type="ORF">QBC47DRAFT_419723</name>
</gene>
<feature type="region of interest" description="Disordered" evidence="2">
    <location>
        <begin position="149"/>
        <end position="172"/>
    </location>
</feature>
<feature type="compositionally biased region" description="Basic and acidic residues" evidence="2">
    <location>
        <begin position="450"/>
        <end position="472"/>
    </location>
</feature>
<evidence type="ECO:0000256" key="1">
    <source>
        <dbReference type="SAM" id="Coils"/>
    </source>
</evidence>
<comment type="caution">
    <text evidence="3">The sequence shown here is derived from an EMBL/GenBank/DDBJ whole genome shotgun (WGS) entry which is preliminary data.</text>
</comment>
<evidence type="ECO:0000313" key="3">
    <source>
        <dbReference type="EMBL" id="KAK1761335.1"/>
    </source>
</evidence>
<feature type="region of interest" description="Disordered" evidence="2">
    <location>
        <begin position="407"/>
        <end position="671"/>
    </location>
</feature>
<feature type="compositionally biased region" description="Polar residues" evidence="2">
    <location>
        <begin position="529"/>
        <end position="538"/>
    </location>
</feature>
<feature type="compositionally biased region" description="Basic and acidic residues" evidence="2">
    <location>
        <begin position="610"/>
        <end position="657"/>
    </location>
</feature>
<evidence type="ECO:0000256" key="2">
    <source>
        <dbReference type="SAM" id="MobiDB-lite"/>
    </source>
</evidence>
<name>A0AAJ0BNM8_9PEZI</name>
<feature type="region of interest" description="Disordered" evidence="2">
    <location>
        <begin position="66"/>
        <end position="117"/>
    </location>
</feature>
<keyword evidence="1" id="KW-0175">Coiled coil</keyword>
<organism evidence="3 4">
    <name type="scientific">Echria macrotheca</name>
    <dbReference type="NCBI Taxonomy" id="438768"/>
    <lineage>
        <taxon>Eukaryota</taxon>
        <taxon>Fungi</taxon>
        <taxon>Dikarya</taxon>
        <taxon>Ascomycota</taxon>
        <taxon>Pezizomycotina</taxon>
        <taxon>Sordariomycetes</taxon>
        <taxon>Sordariomycetidae</taxon>
        <taxon>Sordariales</taxon>
        <taxon>Schizotheciaceae</taxon>
        <taxon>Echria</taxon>
    </lineage>
</organism>
<protein>
    <submittedName>
        <fullName evidence="3">Uncharacterized protein</fullName>
    </submittedName>
</protein>
<sequence length="687" mass="74661">MAPGPWTRPSVDCDIHQDQSSYYAAEETQATGSPVSVLGDLPVSNFNNVKPVDSLAADLNKFSFSSPGKENSLDQHSPNKSQGRKAQHHVAFGSLGASEDASGAGANHHSRSNSQTQSLAAAITELPNNAEQLSKHQAGQFEWLLSIPTTGRGADSTRGGRPLETRAHDDTSLSCGDEKRLLFGCNLVRRRASFDGALGQETCANVYTLLATRVEGDDSDSTDETAAVEEMSPVTTAQVDTIMTRMGSPQPHNLDSRRASEVTSRIEDSVEALDKLEEELEALNEMTHLERVLSPETSSGGLVAQNIDFSLKRTGSTAKKSGASKGTVRVASTTDRPSSTRRSVSNFSQDEDKATANTKAHRRSLVARPASLLPPKPPAKSSKPPTLSTFELPGEVVAKRLKEQREARLSRQISPEQAALAAQAYSPSKPHAKSTKPPTRPTFELPGEAISRRKREEREAKLRAQEEEERKRREFKARPIRGSIVPSSYPRETVASRARQGKLAGQAENGASGTDAATPGSLARKRQSVVGTPSQRSAGGSVRGRSELAVDSGAGTSRATSTSTGSIHGGGVGGSSVASLGKRSSVSAEDQLHQKVRGRQIFARDNSLLAERERERREKEAATKNARQEAAERSRQLSREWAEKQKAKREKEEKETEIFDDQEETMRQPRIERGAHRWQRWILPLNH</sequence>
<feature type="compositionally biased region" description="Basic and acidic residues" evidence="2">
    <location>
        <begin position="161"/>
        <end position="172"/>
    </location>
</feature>
<feature type="compositionally biased region" description="Low complexity" evidence="2">
    <location>
        <begin position="379"/>
        <end position="389"/>
    </location>
</feature>
<feature type="region of interest" description="Disordered" evidence="2">
    <location>
        <begin position="314"/>
        <end position="391"/>
    </location>
</feature>
<accession>A0AAJ0BNM8</accession>
<dbReference type="Proteomes" id="UP001239445">
    <property type="component" value="Unassembled WGS sequence"/>
</dbReference>
<dbReference type="AlphaFoldDB" id="A0AAJ0BNM8"/>
<feature type="compositionally biased region" description="Low complexity" evidence="2">
    <location>
        <begin position="552"/>
        <end position="566"/>
    </location>
</feature>
<evidence type="ECO:0000313" key="4">
    <source>
        <dbReference type="Proteomes" id="UP001239445"/>
    </source>
</evidence>
<feature type="compositionally biased region" description="Polar residues" evidence="2">
    <location>
        <begin position="66"/>
        <end position="81"/>
    </location>
</feature>
<reference evidence="3" key="1">
    <citation type="submission" date="2023-06" db="EMBL/GenBank/DDBJ databases">
        <title>Genome-scale phylogeny and comparative genomics of the fungal order Sordariales.</title>
        <authorList>
            <consortium name="Lawrence Berkeley National Laboratory"/>
            <person name="Hensen N."/>
            <person name="Bonometti L."/>
            <person name="Westerberg I."/>
            <person name="Brannstrom I.O."/>
            <person name="Guillou S."/>
            <person name="Cros-Aarteil S."/>
            <person name="Calhoun S."/>
            <person name="Haridas S."/>
            <person name="Kuo A."/>
            <person name="Mondo S."/>
            <person name="Pangilinan J."/>
            <person name="Riley R."/>
            <person name="Labutti K."/>
            <person name="Andreopoulos B."/>
            <person name="Lipzen A."/>
            <person name="Chen C."/>
            <person name="Yanf M."/>
            <person name="Daum C."/>
            <person name="Ng V."/>
            <person name="Clum A."/>
            <person name="Steindorff A."/>
            <person name="Ohm R."/>
            <person name="Martin F."/>
            <person name="Silar P."/>
            <person name="Natvig D."/>
            <person name="Lalanne C."/>
            <person name="Gautier V."/>
            <person name="Ament-Velasquez S.L."/>
            <person name="Kruys A."/>
            <person name="Hutchinson M.I."/>
            <person name="Powell A.J."/>
            <person name="Barry K."/>
            <person name="Miller A.N."/>
            <person name="Grigoriev I.V."/>
            <person name="Debuchy R."/>
            <person name="Gladieux P."/>
            <person name="Thoren M.H."/>
            <person name="Johannesson H."/>
        </authorList>
    </citation>
    <scope>NUCLEOTIDE SEQUENCE</scope>
    <source>
        <strain evidence="3">PSN4</strain>
    </source>
</reference>